<dbReference type="GO" id="GO:0005979">
    <property type="term" value="P:regulation of glycogen biosynthetic process"/>
    <property type="evidence" value="ECO:0007669"/>
    <property type="project" value="TreeGrafter"/>
</dbReference>
<feature type="compositionally biased region" description="Polar residues" evidence="1">
    <location>
        <begin position="297"/>
        <end position="316"/>
    </location>
</feature>
<dbReference type="InterPro" id="IPR038175">
    <property type="entry name" value="CBM21_dom_sf"/>
</dbReference>
<organism evidence="3 4">
    <name type="scientific">Carassius auratus</name>
    <name type="common">Goldfish</name>
    <dbReference type="NCBI Taxonomy" id="7957"/>
    <lineage>
        <taxon>Eukaryota</taxon>
        <taxon>Metazoa</taxon>
        <taxon>Chordata</taxon>
        <taxon>Craniata</taxon>
        <taxon>Vertebrata</taxon>
        <taxon>Euteleostomi</taxon>
        <taxon>Actinopterygii</taxon>
        <taxon>Neopterygii</taxon>
        <taxon>Teleostei</taxon>
        <taxon>Ostariophysi</taxon>
        <taxon>Cypriniformes</taxon>
        <taxon>Cyprinidae</taxon>
        <taxon>Cyprininae</taxon>
        <taxon>Carassius</taxon>
    </lineage>
</organism>
<dbReference type="GeneID" id="113093936"/>
<dbReference type="Proteomes" id="UP000515129">
    <property type="component" value="Unplaced"/>
</dbReference>
<dbReference type="PANTHER" id="PTHR12307">
    <property type="entry name" value="PROTEIN PHOSPHATASE 1 REGULATORY SUBUNIT"/>
    <property type="match status" value="1"/>
</dbReference>
<feature type="compositionally biased region" description="Polar residues" evidence="1">
    <location>
        <begin position="1"/>
        <end position="14"/>
    </location>
</feature>
<dbReference type="PANTHER" id="PTHR12307:SF40">
    <property type="entry name" value="PROTEIN PHOSPHATASE 1 REGULATORY SUBUNIT 3F"/>
    <property type="match status" value="1"/>
</dbReference>
<dbReference type="InterPro" id="IPR050782">
    <property type="entry name" value="PP1_regulatory_subunit_3"/>
</dbReference>
<protein>
    <submittedName>
        <fullName evidence="4">Protein phosphatase 1 regulatory subunit 3A-like isoform X3</fullName>
    </submittedName>
</protein>
<evidence type="ECO:0000256" key="1">
    <source>
        <dbReference type="SAM" id="MobiDB-lite"/>
    </source>
</evidence>
<feature type="compositionally biased region" description="Acidic residues" evidence="1">
    <location>
        <begin position="30"/>
        <end position="41"/>
    </location>
</feature>
<feature type="domain" description="CBM21" evidence="2">
    <location>
        <begin position="141"/>
        <end position="250"/>
    </location>
</feature>
<dbReference type="Pfam" id="PF03370">
    <property type="entry name" value="CBM_21"/>
    <property type="match status" value="1"/>
</dbReference>
<gene>
    <name evidence="4" type="primary">LOC113093936</name>
</gene>
<dbReference type="GO" id="GO:0008157">
    <property type="term" value="F:protein phosphatase 1 binding"/>
    <property type="evidence" value="ECO:0007669"/>
    <property type="project" value="TreeGrafter"/>
</dbReference>
<feature type="region of interest" description="Disordered" evidence="1">
    <location>
        <begin position="1"/>
        <end position="44"/>
    </location>
</feature>
<dbReference type="Gene3D" id="2.60.40.2440">
    <property type="entry name" value="Carbohydrate binding type-21 domain"/>
    <property type="match status" value="1"/>
</dbReference>
<evidence type="ECO:0000259" key="2">
    <source>
        <dbReference type="PROSITE" id="PS51159"/>
    </source>
</evidence>
<dbReference type="PROSITE" id="PS51159">
    <property type="entry name" value="CBM21"/>
    <property type="match status" value="1"/>
</dbReference>
<feature type="compositionally biased region" description="Basic and acidic residues" evidence="1">
    <location>
        <begin position="17"/>
        <end position="29"/>
    </location>
</feature>
<sequence>MAQENNSHFLTIPSQEDLFRTVRPERFEDNSNDEDEEETEEDVRLIPRSSPIPRKRGTSIADETAEYMRIRLALPTRSVSFADSSGAELVDVRLFVPFDSDDEDDARWEEEKARYRKAYREPTYRVWPEFQPLTGAELVHAVHSNKLEVESVTSVPDEPLSFEVLIRVLNISFKKSVYARSTMDGWISHFDYPAEYVQGSNEGETDKFSVKLAFASPYLFNGARIDFVLRYETADGEFWANNSGRNYSVTLLQSFEDDTILTTTEDTTELRGILKPPRYRADIGFDDSDDREEDADLSSTKCEAAENQASSAQPVTVQPEIDIELIEASAST</sequence>
<dbReference type="RefSeq" id="XP_026115327.1">
    <property type="nucleotide sequence ID" value="XM_026259542.1"/>
</dbReference>
<dbReference type="AlphaFoldDB" id="A0A6P6P2U4"/>
<keyword evidence="3" id="KW-1185">Reference proteome</keyword>
<reference evidence="4" key="1">
    <citation type="submission" date="2025-08" db="UniProtKB">
        <authorList>
            <consortium name="RefSeq"/>
        </authorList>
    </citation>
    <scope>IDENTIFICATION</scope>
    <source>
        <strain evidence="4">Wakin</strain>
        <tissue evidence="4">Muscle</tissue>
    </source>
</reference>
<proteinExistence type="predicted"/>
<feature type="region of interest" description="Disordered" evidence="1">
    <location>
        <begin position="282"/>
        <end position="320"/>
    </location>
</feature>
<accession>A0A6P6P2U4</accession>
<name>A0A6P6P2U4_CARAU</name>
<dbReference type="InterPro" id="IPR005036">
    <property type="entry name" value="CBM21_dom"/>
</dbReference>
<dbReference type="GO" id="GO:0000164">
    <property type="term" value="C:protein phosphatase type 1 complex"/>
    <property type="evidence" value="ECO:0007669"/>
    <property type="project" value="TreeGrafter"/>
</dbReference>
<feature type="compositionally biased region" description="Acidic residues" evidence="1">
    <location>
        <begin position="284"/>
        <end position="296"/>
    </location>
</feature>
<dbReference type="GO" id="GO:2001069">
    <property type="term" value="F:glycogen binding"/>
    <property type="evidence" value="ECO:0007669"/>
    <property type="project" value="TreeGrafter"/>
</dbReference>
<evidence type="ECO:0000313" key="4">
    <source>
        <dbReference type="RefSeq" id="XP_026115327.1"/>
    </source>
</evidence>
<evidence type="ECO:0000313" key="3">
    <source>
        <dbReference type="Proteomes" id="UP000515129"/>
    </source>
</evidence>